<keyword evidence="2" id="KW-1185">Reference proteome</keyword>
<proteinExistence type="predicted"/>
<gene>
    <name evidence="1" type="ORF">Sant_3136</name>
</gene>
<evidence type="ECO:0000313" key="1">
    <source>
        <dbReference type="EMBL" id="AHF78140.1"/>
    </source>
</evidence>
<accession>W0I0Z0</accession>
<name>W0I0Z0_9GAMM</name>
<protein>
    <submittedName>
        <fullName evidence="1">Uncharacterized protein</fullName>
    </submittedName>
</protein>
<dbReference type="EMBL" id="CP006569">
    <property type="protein sequence ID" value="AHF78140.1"/>
    <property type="molecule type" value="Genomic_DNA"/>
</dbReference>
<dbReference type="KEGG" id="sod:Sant_3136"/>
<reference evidence="1 2" key="1">
    <citation type="journal article" date="2014" name="Genome Biol. Evol.">
        <title>Genome degeneration and adaptation in a nascent stage of symbiosis.</title>
        <authorList>
            <person name="Oakeson K.F."/>
            <person name="Gil R."/>
            <person name="Clayton A.L."/>
            <person name="Dunn D.M."/>
            <person name="von Niederhausern A.C."/>
            <person name="Hamil C."/>
            <person name="Aoyagi A."/>
            <person name="Duval B."/>
            <person name="Baca A."/>
            <person name="Silva F.J."/>
            <person name="Vallier A."/>
            <person name="Jackson D.G."/>
            <person name="Latorre A."/>
            <person name="Weiss R.B."/>
            <person name="Heddi A."/>
            <person name="Moya A."/>
            <person name="Dale C."/>
        </authorList>
    </citation>
    <scope>NUCLEOTIDE SEQUENCE [LARGE SCALE GENOMIC DNA]</scope>
    <source>
        <strain evidence="1 2">HS1</strain>
    </source>
</reference>
<sequence>MDSTRIIGSHCIQTGRRLAPLCNKRCARCKSDNVSMSWTMPASSSDSAITFSRRSESLTISFAPWSPARVSSKGRYARAKATGCPRRWRYCGTTIGFCFNPSATRHSESGRISGKSAGRISHPAACDVAFIPREIDSPIPPVPPSGLTRCQSKPDAFTAWITCQITGCPLSSVSSLCVVAPEARNRSPRPAARIMMTGEGIMLQPHRLCRRDGPPPLPLKWKVPASARRALLEIVLSAP</sequence>
<dbReference type="Proteomes" id="UP000019028">
    <property type="component" value="Chromosome"/>
</dbReference>
<dbReference type="AlphaFoldDB" id="W0I0Z0"/>
<organism evidence="1 2">
    <name type="scientific">Sodalis praecaptivus</name>
    <dbReference type="NCBI Taxonomy" id="1239307"/>
    <lineage>
        <taxon>Bacteria</taxon>
        <taxon>Pseudomonadati</taxon>
        <taxon>Pseudomonadota</taxon>
        <taxon>Gammaproteobacteria</taxon>
        <taxon>Enterobacterales</taxon>
        <taxon>Bruguierivoracaceae</taxon>
        <taxon>Sodalis</taxon>
    </lineage>
</organism>
<evidence type="ECO:0000313" key="2">
    <source>
        <dbReference type="Proteomes" id="UP000019028"/>
    </source>
</evidence>
<dbReference type="HOGENOM" id="CLU_1160476_0_0_6"/>